<dbReference type="AlphaFoldDB" id="A0A382QQQ1"/>
<organism evidence="1">
    <name type="scientific">marine metagenome</name>
    <dbReference type="NCBI Taxonomy" id="408172"/>
    <lineage>
        <taxon>unclassified sequences</taxon>
        <taxon>metagenomes</taxon>
        <taxon>ecological metagenomes</taxon>
    </lineage>
</organism>
<name>A0A382QQQ1_9ZZZZ</name>
<reference evidence="1" key="1">
    <citation type="submission" date="2018-05" db="EMBL/GenBank/DDBJ databases">
        <authorList>
            <person name="Lanie J.A."/>
            <person name="Ng W.-L."/>
            <person name="Kazmierczak K.M."/>
            <person name="Andrzejewski T.M."/>
            <person name="Davidsen T.M."/>
            <person name="Wayne K.J."/>
            <person name="Tettelin H."/>
            <person name="Glass J.I."/>
            <person name="Rusch D."/>
            <person name="Podicherti R."/>
            <person name="Tsui H.-C.T."/>
            <person name="Winkler M.E."/>
        </authorList>
    </citation>
    <scope>NUCLEOTIDE SEQUENCE</scope>
</reference>
<protein>
    <submittedName>
        <fullName evidence="1">Uncharacterized protein</fullName>
    </submittedName>
</protein>
<dbReference type="EMBL" id="UINC01116249">
    <property type="protein sequence ID" value="SVC87849.1"/>
    <property type="molecule type" value="Genomic_DNA"/>
</dbReference>
<evidence type="ECO:0000313" key="1">
    <source>
        <dbReference type="EMBL" id="SVC87849.1"/>
    </source>
</evidence>
<accession>A0A382QQQ1</accession>
<sequence>MAVYDNVKVQVFIHPGNPGIETGDTGTMARDIKDYVDTLDSTSNKVLSITHAQLTGDRILTMVVGGA</sequence>
<gene>
    <name evidence="1" type="ORF">METZ01_LOCUS340703</name>
</gene>
<proteinExistence type="predicted"/>